<keyword evidence="1" id="KW-0813">Transport</keyword>
<evidence type="ECO:0000259" key="9">
    <source>
        <dbReference type="Pfam" id="PF00005"/>
    </source>
</evidence>
<keyword evidence="3" id="KW-0762">Sugar transport</keyword>
<dbReference type="SUPFAM" id="SSF52540">
    <property type="entry name" value="P-loop containing nucleoside triphosphate hydrolases"/>
    <property type="match status" value="1"/>
</dbReference>
<dbReference type="Gene3D" id="3.40.50.300">
    <property type="entry name" value="P-loop containing nucleotide triphosphate hydrolases"/>
    <property type="match status" value="1"/>
</dbReference>
<evidence type="ECO:0000256" key="4">
    <source>
        <dbReference type="ARBA" id="ARBA00022737"/>
    </source>
</evidence>
<sequence length="112" mass="12015">MTIKVSDPHLPVNTLSGGNAQRVSIAKWLAIGPRLLILDSPTVGVDIANKAGIYGIISDLAAHGIAVLMICDEIEEAWYQSHRILVMQKGQITHSFLPDSSSQARIAEVVNG</sequence>
<dbReference type="AlphaFoldDB" id="A0A377DJ01"/>
<gene>
    <name evidence="10" type="primary">lsrA_1</name>
    <name evidence="10" type="ORF">NCTC7922_06341</name>
</gene>
<keyword evidence="4" id="KW-0677">Repeat</keyword>
<evidence type="ECO:0000256" key="3">
    <source>
        <dbReference type="ARBA" id="ARBA00022597"/>
    </source>
</evidence>
<dbReference type="InterPro" id="IPR050107">
    <property type="entry name" value="ABC_carbohydrate_import_ATPase"/>
</dbReference>
<evidence type="ECO:0000256" key="5">
    <source>
        <dbReference type="ARBA" id="ARBA00022741"/>
    </source>
</evidence>
<dbReference type="EC" id="3.6.3.-" evidence="10"/>
<organism evidence="10 11">
    <name type="scientific">Escherichia coli</name>
    <dbReference type="NCBI Taxonomy" id="562"/>
    <lineage>
        <taxon>Bacteria</taxon>
        <taxon>Pseudomonadati</taxon>
        <taxon>Pseudomonadota</taxon>
        <taxon>Gammaproteobacteria</taxon>
        <taxon>Enterobacterales</taxon>
        <taxon>Enterobacteriaceae</taxon>
        <taxon>Escherichia</taxon>
    </lineage>
</organism>
<keyword evidence="5" id="KW-0547">Nucleotide-binding</keyword>
<dbReference type="InterPro" id="IPR027417">
    <property type="entry name" value="P-loop_NTPase"/>
</dbReference>
<dbReference type="InterPro" id="IPR003439">
    <property type="entry name" value="ABC_transporter-like_ATP-bd"/>
</dbReference>
<keyword evidence="6 10" id="KW-0067">ATP-binding</keyword>
<name>A0A377DJ01_ECOLX</name>
<dbReference type="Pfam" id="PF00005">
    <property type="entry name" value="ABC_tran"/>
    <property type="match status" value="1"/>
</dbReference>
<dbReference type="GO" id="GO:0016887">
    <property type="term" value="F:ATP hydrolysis activity"/>
    <property type="evidence" value="ECO:0007669"/>
    <property type="project" value="InterPro"/>
</dbReference>
<reference evidence="10 11" key="1">
    <citation type="submission" date="2018-06" db="EMBL/GenBank/DDBJ databases">
        <authorList>
            <consortium name="Pathogen Informatics"/>
            <person name="Doyle S."/>
        </authorList>
    </citation>
    <scope>NUCLEOTIDE SEQUENCE [LARGE SCALE GENOMIC DNA]</scope>
    <source>
        <strain evidence="10 11">NCTC7922</strain>
    </source>
</reference>
<dbReference type="EMBL" id="UGFC01000006">
    <property type="protein sequence ID" value="STM20380.1"/>
    <property type="molecule type" value="Genomic_DNA"/>
</dbReference>
<keyword evidence="8" id="KW-0472">Membrane</keyword>
<dbReference type="Proteomes" id="UP000254174">
    <property type="component" value="Unassembled WGS sequence"/>
</dbReference>
<accession>A0A377DJ01</accession>
<evidence type="ECO:0000256" key="1">
    <source>
        <dbReference type="ARBA" id="ARBA00022448"/>
    </source>
</evidence>
<evidence type="ECO:0000256" key="2">
    <source>
        <dbReference type="ARBA" id="ARBA00022475"/>
    </source>
</evidence>
<evidence type="ECO:0000313" key="11">
    <source>
        <dbReference type="Proteomes" id="UP000254174"/>
    </source>
</evidence>
<keyword evidence="7" id="KW-1278">Translocase</keyword>
<dbReference type="PANTHER" id="PTHR43790">
    <property type="entry name" value="CARBOHYDRATE TRANSPORT ATP-BINDING PROTEIN MG119-RELATED"/>
    <property type="match status" value="1"/>
</dbReference>
<evidence type="ECO:0000256" key="6">
    <source>
        <dbReference type="ARBA" id="ARBA00022840"/>
    </source>
</evidence>
<evidence type="ECO:0000256" key="7">
    <source>
        <dbReference type="ARBA" id="ARBA00022967"/>
    </source>
</evidence>
<keyword evidence="10" id="KW-0378">Hydrolase</keyword>
<proteinExistence type="predicted"/>
<protein>
    <submittedName>
        <fullName evidence="10">ABC transporter ATP-binding protein</fullName>
        <ecNumber evidence="10">3.6.3.-</ecNumber>
    </submittedName>
</protein>
<evidence type="ECO:0000313" key="10">
    <source>
        <dbReference type="EMBL" id="STM20380.1"/>
    </source>
</evidence>
<evidence type="ECO:0000256" key="8">
    <source>
        <dbReference type="ARBA" id="ARBA00023136"/>
    </source>
</evidence>
<feature type="domain" description="ABC transporter" evidence="9">
    <location>
        <begin position="11"/>
        <end position="42"/>
    </location>
</feature>
<dbReference type="GO" id="GO:0005524">
    <property type="term" value="F:ATP binding"/>
    <property type="evidence" value="ECO:0007669"/>
    <property type="project" value="UniProtKB-KW"/>
</dbReference>
<keyword evidence="2" id="KW-1003">Cell membrane</keyword>
<dbReference type="PANTHER" id="PTHR43790:SF1">
    <property type="entry name" value="XYLOSE IMPORT ATP-BINDING PROTEIN XYLG"/>
    <property type="match status" value="1"/>
</dbReference>